<dbReference type="Proteomes" id="UP001310386">
    <property type="component" value="Unassembled WGS sequence"/>
</dbReference>
<dbReference type="NCBIfam" id="TIGR00317">
    <property type="entry name" value="cobS"/>
    <property type="match status" value="1"/>
</dbReference>
<evidence type="ECO:0000256" key="11">
    <source>
        <dbReference type="ARBA" id="ARBA00022842"/>
    </source>
</evidence>
<comment type="caution">
    <text evidence="20">The sequence shown here is derived from an EMBL/GenBank/DDBJ whole genome shotgun (WGS) entry which is preliminary data.</text>
</comment>
<sequence>MRNWLYGCIVAFQFLTKIPVPLKVPYQVETVSRSLPFYPLVGIIIGAIAYAAASLLPAGMAPLNALLLLLLWTFLSGGLHFDGWMDTADAFGSYRDREKMLEIMKDSRVGAMGVIYAVFLLLLKWISLWTVMEHWAVNPDFNRMVMYLLLSIPAVSRWWMVAAVIQGPYIGGPSGLGRQFAEVRNVWLAGASIWLLLILFLLPSSVWLAVFVGQLIAGWLFGRYIKGKLKGWTGDTYGALNEAVEAVGFIISAYTAVLGG</sequence>
<dbReference type="PANTHER" id="PTHR34148:SF1">
    <property type="entry name" value="ADENOSYLCOBINAMIDE-GDP RIBAZOLETRANSFERASE"/>
    <property type="match status" value="1"/>
</dbReference>
<feature type="transmembrane region" description="Helical" evidence="19">
    <location>
        <begin position="191"/>
        <end position="221"/>
    </location>
</feature>
<evidence type="ECO:0000256" key="16">
    <source>
        <dbReference type="ARBA" id="ARBA00032853"/>
    </source>
</evidence>
<dbReference type="PANTHER" id="PTHR34148">
    <property type="entry name" value="ADENOSYLCOBINAMIDE-GDP RIBAZOLETRANSFERASE"/>
    <property type="match status" value="1"/>
</dbReference>
<comment type="function">
    <text evidence="14 19">Joins adenosylcobinamide-GDP and alpha-ribazole to generate adenosylcobalamin (Ado-cobalamin). Also synthesizes adenosylcobalamin 5'-phosphate from adenosylcobinamide-GDP and alpha-ribazole 5'-phosphate.</text>
</comment>
<evidence type="ECO:0000256" key="15">
    <source>
        <dbReference type="ARBA" id="ARBA00032605"/>
    </source>
</evidence>
<evidence type="ECO:0000256" key="6">
    <source>
        <dbReference type="ARBA" id="ARBA00015850"/>
    </source>
</evidence>
<keyword evidence="12 19" id="KW-1133">Transmembrane helix</keyword>
<comment type="similarity">
    <text evidence="4 19">Belongs to the CobS family.</text>
</comment>
<comment type="catalytic activity">
    <reaction evidence="18 19">
        <text>alpha-ribazole 5'-phosphate + adenosylcob(III)inamide-GDP = adenosylcob(III)alamin 5'-phosphate + GMP + H(+)</text>
        <dbReference type="Rhea" id="RHEA:23560"/>
        <dbReference type="ChEBI" id="CHEBI:15378"/>
        <dbReference type="ChEBI" id="CHEBI:57918"/>
        <dbReference type="ChEBI" id="CHEBI:58115"/>
        <dbReference type="ChEBI" id="CHEBI:60487"/>
        <dbReference type="ChEBI" id="CHEBI:60493"/>
        <dbReference type="EC" id="2.7.8.26"/>
    </reaction>
</comment>
<dbReference type="RefSeq" id="WP_371754180.1">
    <property type="nucleotide sequence ID" value="NZ_JAYJLD010000013.1"/>
</dbReference>
<keyword evidence="13 19" id="KW-0472">Membrane</keyword>
<organism evidence="20 21">
    <name type="scientific">Ferviditalea candida</name>
    <dbReference type="NCBI Taxonomy" id="3108399"/>
    <lineage>
        <taxon>Bacteria</taxon>
        <taxon>Bacillati</taxon>
        <taxon>Bacillota</taxon>
        <taxon>Bacilli</taxon>
        <taxon>Bacillales</taxon>
        <taxon>Paenibacillaceae</taxon>
        <taxon>Ferviditalea</taxon>
    </lineage>
</organism>
<evidence type="ECO:0000256" key="4">
    <source>
        <dbReference type="ARBA" id="ARBA00010561"/>
    </source>
</evidence>
<dbReference type="EMBL" id="JAYJLD010000013">
    <property type="protein sequence ID" value="MEB3102059.1"/>
    <property type="molecule type" value="Genomic_DNA"/>
</dbReference>
<evidence type="ECO:0000256" key="8">
    <source>
        <dbReference type="ARBA" id="ARBA00022573"/>
    </source>
</evidence>
<comment type="catalytic activity">
    <reaction evidence="17 19">
        <text>alpha-ribazole + adenosylcob(III)inamide-GDP = adenosylcob(III)alamin + GMP + H(+)</text>
        <dbReference type="Rhea" id="RHEA:16049"/>
        <dbReference type="ChEBI" id="CHEBI:10329"/>
        <dbReference type="ChEBI" id="CHEBI:15378"/>
        <dbReference type="ChEBI" id="CHEBI:18408"/>
        <dbReference type="ChEBI" id="CHEBI:58115"/>
        <dbReference type="ChEBI" id="CHEBI:60487"/>
        <dbReference type="EC" id="2.7.8.26"/>
    </reaction>
</comment>
<evidence type="ECO:0000256" key="3">
    <source>
        <dbReference type="ARBA" id="ARBA00004663"/>
    </source>
</evidence>
<dbReference type="InterPro" id="IPR003805">
    <property type="entry name" value="CobS"/>
</dbReference>
<evidence type="ECO:0000256" key="19">
    <source>
        <dbReference type="HAMAP-Rule" id="MF_00719"/>
    </source>
</evidence>
<comment type="cofactor">
    <cofactor evidence="1 19">
        <name>Mg(2+)</name>
        <dbReference type="ChEBI" id="CHEBI:18420"/>
    </cofactor>
</comment>
<evidence type="ECO:0000256" key="10">
    <source>
        <dbReference type="ARBA" id="ARBA00022692"/>
    </source>
</evidence>
<protein>
    <recommendedName>
        <fullName evidence="6 19">Adenosylcobinamide-GDP ribazoletransferase</fullName>
        <ecNumber evidence="5 19">2.7.8.26</ecNumber>
    </recommendedName>
    <alternativeName>
        <fullName evidence="16 19">Cobalamin synthase</fullName>
    </alternativeName>
    <alternativeName>
        <fullName evidence="15 19">Cobalamin-5'-phosphate synthase</fullName>
    </alternativeName>
</protein>
<evidence type="ECO:0000313" key="21">
    <source>
        <dbReference type="Proteomes" id="UP001310386"/>
    </source>
</evidence>
<evidence type="ECO:0000256" key="14">
    <source>
        <dbReference type="ARBA" id="ARBA00025228"/>
    </source>
</evidence>
<dbReference type="HAMAP" id="MF_00719">
    <property type="entry name" value="CobS"/>
    <property type="match status" value="1"/>
</dbReference>
<proteinExistence type="inferred from homology"/>
<name>A0ABU5ZHV9_9BACL</name>
<accession>A0ABU5ZHV9</accession>
<keyword evidence="8 19" id="KW-0169">Cobalamin biosynthesis</keyword>
<dbReference type="EC" id="2.7.8.26" evidence="5 19"/>
<evidence type="ECO:0000256" key="13">
    <source>
        <dbReference type="ARBA" id="ARBA00023136"/>
    </source>
</evidence>
<evidence type="ECO:0000256" key="18">
    <source>
        <dbReference type="ARBA" id="ARBA00049504"/>
    </source>
</evidence>
<evidence type="ECO:0000256" key="17">
    <source>
        <dbReference type="ARBA" id="ARBA00048623"/>
    </source>
</evidence>
<comment type="subcellular location">
    <subcellularLocation>
        <location evidence="2 19">Cell membrane</location>
        <topology evidence="2 19">Multi-pass membrane protein</topology>
    </subcellularLocation>
</comment>
<keyword evidence="21" id="KW-1185">Reference proteome</keyword>
<keyword evidence="7 19" id="KW-1003">Cell membrane</keyword>
<reference evidence="20" key="1">
    <citation type="submission" date="2023-12" db="EMBL/GenBank/DDBJ databases">
        <title>Fervidustalea candida gen. nov., sp. nov., a novel member of the family Paenibacillaceae isolated from a geothermal area.</title>
        <authorList>
            <person name="Li W.-J."/>
            <person name="Jiao J.-Y."/>
            <person name="Chen Y."/>
        </authorList>
    </citation>
    <scope>NUCLEOTIDE SEQUENCE</scope>
    <source>
        <strain evidence="20">SYSU GA230002</strain>
    </source>
</reference>
<evidence type="ECO:0000256" key="2">
    <source>
        <dbReference type="ARBA" id="ARBA00004651"/>
    </source>
</evidence>
<feature type="transmembrane region" description="Helical" evidence="19">
    <location>
        <begin position="35"/>
        <end position="56"/>
    </location>
</feature>
<keyword evidence="9 19" id="KW-0808">Transferase</keyword>
<feature type="transmembrane region" description="Helical" evidence="19">
    <location>
        <begin position="144"/>
        <end position="171"/>
    </location>
</feature>
<evidence type="ECO:0000256" key="1">
    <source>
        <dbReference type="ARBA" id="ARBA00001946"/>
    </source>
</evidence>
<keyword evidence="10 19" id="KW-0812">Transmembrane</keyword>
<keyword evidence="11 19" id="KW-0460">Magnesium</keyword>
<evidence type="ECO:0000256" key="5">
    <source>
        <dbReference type="ARBA" id="ARBA00013200"/>
    </source>
</evidence>
<evidence type="ECO:0000313" key="20">
    <source>
        <dbReference type="EMBL" id="MEB3102059.1"/>
    </source>
</evidence>
<feature type="transmembrane region" description="Helical" evidence="19">
    <location>
        <begin position="63"/>
        <end position="81"/>
    </location>
</feature>
<evidence type="ECO:0000256" key="7">
    <source>
        <dbReference type="ARBA" id="ARBA00022475"/>
    </source>
</evidence>
<evidence type="ECO:0000256" key="9">
    <source>
        <dbReference type="ARBA" id="ARBA00022679"/>
    </source>
</evidence>
<feature type="transmembrane region" description="Helical" evidence="19">
    <location>
        <begin position="109"/>
        <end position="132"/>
    </location>
</feature>
<gene>
    <name evidence="19 20" type="primary">cobS</name>
    <name evidence="20" type="ORF">VF724_10325</name>
</gene>
<comment type="pathway">
    <text evidence="3 19">Cofactor biosynthesis; adenosylcobalamin biosynthesis; adenosylcobalamin from cob(II)yrinate a,c-diamide: step 7/7.</text>
</comment>
<dbReference type="Pfam" id="PF02654">
    <property type="entry name" value="CobS"/>
    <property type="match status" value="1"/>
</dbReference>
<dbReference type="GO" id="GO:0051073">
    <property type="term" value="F:adenosylcobinamide-GDP ribazoletransferase activity"/>
    <property type="evidence" value="ECO:0007669"/>
    <property type="project" value="UniProtKB-EC"/>
</dbReference>
<evidence type="ECO:0000256" key="12">
    <source>
        <dbReference type="ARBA" id="ARBA00022989"/>
    </source>
</evidence>